<organism evidence="5 6">
    <name type="scientific">Coemansia thaxteri</name>
    <dbReference type="NCBI Taxonomy" id="2663907"/>
    <lineage>
        <taxon>Eukaryota</taxon>
        <taxon>Fungi</taxon>
        <taxon>Fungi incertae sedis</taxon>
        <taxon>Zoopagomycota</taxon>
        <taxon>Kickxellomycotina</taxon>
        <taxon>Kickxellomycetes</taxon>
        <taxon>Kickxellales</taxon>
        <taxon>Kickxellaceae</taxon>
        <taxon>Coemansia</taxon>
    </lineage>
</organism>
<evidence type="ECO:0000256" key="3">
    <source>
        <dbReference type="SAM" id="MobiDB-lite"/>
    </source>
</evidence>
<dbReference type="EMBL" id="JANBQF010000019">
    <property type="protein sequence ID" value="KAJ2007723.1"/>
    <property type="molecule type" value="Genomic_DNA"/>
</dbReference>
<feature type="region of interest" description="Disordered" evidence="3">
    <location>
        <begin position="1"/>
        <end position="88"/>
    </location>
</feature>
<dbReference type="Gene3D" id="3.40.50.12780">
    <property type="entry name" value="N-terminal domain of ligase-like"/>
    <property type="match status" value="1"/>
</dbReference>
<dbReference type="InterPro" id="IPR042099">
    <property type="entry name" value="ANL_N_sf"/>
</dbReference>
<comment type="caution">
    <text evidence="5">The sequence shown here is derived from an EMBL/GenBank/DDBJ whole genome shotgun (WGS) entry which is preliminary data.</text>
</comment>
<dbReference type="InterPro" id="IPR000873">
    <property type="entry name" value="AMP-dep_synth/lig_dom"/>
</dbReference>
<evidence type="ECO:0000313" key="5">
    <source>
        <dbReference type="EMBL" id="KAJ2007723.1"/>
    </source>
</evidence>
<dbReference type="EC" id="6.2.1.3" evidence="5"/>
<dbReference type="SUPFAM" id="SSF56801">
    <property type="entry name" value="Acetyl-CoA synthetase-like"/>
    <property type="match status" value="1"/>
</dbReference>
<dbReference type="GO" id="GO:0004467">
    <property type="term" value="F:long-chain fatty acid-CoA ligase activity"/>
    <property type="evidence" value="ECO:0007669"/>
    <property type="project" value="UniProtKB-EC"/>
</dbReference>
<reference evidence="5" key="1">
    <citation type="submission" date="2022-07" db="EMBL/GenBank/DDBJ databases">
        <title>Phylogenomic reconstructions and comparative analyses of Kickxellomycotina fungi.</title>
        <authorList>
            <person name="Reynolds N.K."/>
            <person name="Stajich J.E."/>
            <person name="Barry K."/>
            <person name="Grigoriev I.V."/>
            <person name="Crous P."/>
            <person name="Smith M.E."/>
        </authorList>
    </citation>
    <scope>NUCLEOTIDE SEQUENCE</scope>
    <source>
        <strain evidence="5">IMI 214461</strain>
    </source>
</reference>
<dbReference type="PANTHER" id="PTHR43272:SF33">
    <property type="entry name" value="AMP-BINDING DOMAIN-CONTAINING PROTEIN-RELATED"/>
    <property type="match status" value="1"/>
</dbReference>
<name>A0A9W8ELY0_9FUNG</name>
<dbReference type="OrthoDB" id="1700726at2759"/>
<dbReference type="GO" id="GO:0005524">
    <property type="term" value="F:ATP binding"/>
    <property type="evidence" value="ECO:0007669"/>
    <property type="project" value="UniProtKB-KW"/>
</dbReference>
<feature type="domain" description="AMP-dependent synthetase/ligase" evidence="4">
    <location>
        <begin position="174"/>
        <end position="566"/>
    </location>
</feature>
<feature type="compositionally biased region" description="Polar residues" evidence="3">
    <location>
        <begin position="67"/>
        <end position="79"/>
    </location>
</feature>
<proteinExistence type="predicted"/>
<sequence>MHQPLHHHHHHHHTSIAHHHHHGSHHHGGHHHHAGAAHHHAGITHHHANHHHHHHHVGHQQHAHHGSNSYVVPNSSRPGYSSIMRHPDFPDGKVPDDYPMVATLHDLFQRALIVFPTAPFLGARQYNSTRKELGEYRWRTTREISELIDWFGSGLDQLYDKNVGRAPGFSPLHQTPLGIYSKNRMEWVVAEFAGFRARRFSVALYDTLSSDCVEHIVNHAQVPVIVCSIDKVATLLALKCTMPSLRVIISMDALGGGGSRGRGHAAAAAGFSSTAIRALHKHAEGLGVVLMDMMLVVEMGRAQPTIPKPPSASDICTICYTSGTTGPQKGVVSTHGNYVAAAKSLYHAMPLYHSTYLSFFTLASCFERSILYTGMLGGMRVGFFSGDVTHVSEDAQALKPTVMAGVPHLFNYIYHRITAATIYAPGLTGAMARTAIKQKLQKLESGKGGVKHNFWDRLVCNKIAQYFGGRLKLLISGGDPIDERVLGFLRVAVSCPVLESYGLGECCSAATACLLSDKTSGHVGVPLPGVDICLRDIPEMDYVTTSGLHPRGELLVRGPSVFLGYYRDEAKTHVALDGDWLATGDIATINDDGNIEIIDRKENVVRIREPFDQSVALEHLETIYSRHALVHDIFIYSDPDHADLVAVVVPDPEAFLPLARKITDQKSAPIEELAVSPQVISAMLVVLFQHGKKARLRTCEMITDIYCDPTPFDIEGNGLLTPTYKLKRRVAIQHYRSQIDHMYLSIKEKGPAA</sequence>
<dbReference type="Proteomes" id="UP001150907">
    <property type="component" value="Unassembled WGS sequence"/>
</dbReference>
<keyword evidence="6" id="KW-1185">Reference proteome</keyword>
<dbReference type="Pfam" id="PF00501">
    <property type="entry name" value="AMP-binding"/>
    <property type="match status" value="1"/>
</dbReference>
<protein>
    <submittedName>
        <fullName evidence="5">Medium-chain fatty acid-CoA ligase faa2</fullName>
        <ecNumber evidence="5">6.2.1.3</ecNumber>
    </submittedName>
</protein>
<dbReference type="GO" id="GO:0016020">
    <property type="term" value="C:membrane"/>
    <property type="evidence" value="ECO:0007669"/>
    <property type="project" value="TreeGrafter"/>
</dbReference>
<evidence type="ECO:0000256" key="1">
    <source>
        <dbReference type="ARBA" id="ARBA00022741"/>
    </source>
</evidence>
<evidence type="ECO:0000313" key="6">
    <source>
        <dbReference type="Proteomes" id="UP001150907"/>
    </source>
</evidence>
<keyword evidence="1" id="KW-0547">Nucleotide-binding</keyword>
<evidence type="ECO:0000256" key="2">
    <source>
        <dbReference type="ARBA" id="ARBA00022840"/>
    </source>
</evidence>
<keyword evidence="2" id="KW-0067">ATP-binding</keyword>
<gene>
    <name evidence="5" type="primary">FAA2_1</name>
    <name evidence="5" type="ORF">H4R26_000604</name>
</gene>
<keyword evidence="5" id="KW-0436">Ligase</keyword>
<dbReference type="AlphaFoldDB" id="A0A9W8ELY0"/>
<dbReference type="PANTHER" id="PTHR43272">
    <property type="entry name" value="LONG-CHAIN-FATTY-ACID--COA LIGASE"/>
    <property type="match status" value="1"/>
</dbReference>
<feature type="compositionally biased region" description="Basic residues" evidence="3">
    <location>
        <begin position="1"/>
        <end position="65"/>
    </location>
</feature>
<accession>A0A9W8ELY0</accession>
<dbReference type="GO" id="GO:0005783">
    <property type="term" value="C:endoplasmic reticulum"/>
    <property type="evidence" value="ECO:0007669"/>
    <property type="project" value="TreeGrafter"/>
</dbReference>
<evidence type="ECO:0000259" key="4">
    <source>
        <dbReference type="Pfam" id="PF00501"/>
    </source>
</evidence>